<evidence type="ECO:0000313" key="3">
    <source>
        <dbReference type="Proteomes" id="UP000011568"/>
    </source>
</evidence>
<organism evidence="2 3">
    <name type="scientific">Halococcus morrhuae DSM 1307</name>
    <dbReference type="NCBI Taxonomy" id="931277"/>
    <lineage>
        <taxon>Archaea</taxon>
        <taxon>Methanobacteriati</taxon>
        <taxon>Methanobacteriota</taxon>
        <taxon>Stenosarchaea group</taxon>
        <taxon>Halobacteria</taxon>
        <taxon>Halobacteriales</taxon>
        <taxon>Halococcaceae</taxon>
        <taxon>Halococcus</taxon>
    </lineage>
</organism>
<dbReference type="Proteomes" id="UP000011568">
    <property type="component" value="Unassembled WGS sequence"/>
</dbReference>
<name>M0MN69_HALMO</name>
<comment type="caution">
    <text evidence="2">The sequence shown here is derived from an EMBL/GenBank/DDBJ whole genome shotgun (WGS) entry which is preliminary data.</text>
</comment>
<accession>M0MN69</accession>
<reference evidence="2 3" key="1">
    <citation type="journal article" date="2014" name="PLoS Genet.">
        <title>Phylogenetically driven sequencing of extremely halophilic archaea reveals strategies for static and dynamic osmo-response.</title>
        <authorList>
            <person name="Becker E.A."/>
            <person name="Seitzer P.M."/>
            <person name="Tritt A."/>
            <person name="Larsen D."/>
            <person name="Krusor M."/>
            <person name="Yao A.I."/>
            <person name="Wu D."/>
            <person name="Madern D."/>
            <person name="Eisen J.A."/>
            <person name="Darling A.E."/>
            <person name="Facciotti M.T."/>
        </authorList>
    </citation>
    <scope>NUCLEOTIDE SEQUENCE [LARGE SCALE GENOMIC DNA]</scope>
    <source>
        <strain evidence="2 3">DSM 1307</strain>
    </source>
</reference>
<evidence type="ECO:0000313" key="2">
    <source>
        <dbReference type="EMBL" id="EMA46823.1"/>
    </source>
</evidence>
<dbReference type="PATRIC" id="fig|931277.6.peg.1137"/>
<dbReference type="AlphaFoldDB" id="M0MN69"/>
<dbReference type="RefSeq" id="WP_004052666.1">
    <property type="nucleotide sequence ID" value="NZ_AOMC01000086.1"/>
</dbReference>
<keyword evidence="1" id="KW-0812">Transmembrane</keyword>
<evidence type="ECO:0000256" key="1">
    <source>
        <dbReference type="SAM" id="Phobius"/>
    </source>
</evidence>
<feature type="transmembrane region" description="Helical" evidence="1">
    <location>
        <begin position="110"/>
        <end position="128"/>
    </location>
</feature>
<dbReference type="EMBL" id="AOMC01000086">
    <property type="protein sequence ID" value="EMA46823.1"/>
    <property type="molecule type" value="Genomic_DNA"/>
</dbReference>
<proteinExistence type="predicted"/>
<feature type="transmembrane region" description="Helical" evidence="1">
    <location>
        <begin position="73"/>
        <end position="98"/>
    </location>
</feature>
<dbReference type="STRING" id="931277.C448_05823"/>
<keyword evidence="3" id="KW-1185">Reference proteome</keyword>
<keyword evidence="1" id="KW-1133">Transmembrane helix</keyword>
<dbReference type="eggNOG" id="arCOG10796">
    <property type="taxonomic scope" value="Archaea"/>
</dbReference>
<feature type="transmembrane region" description="Helical" evidence="1">
    <location>
        <begin position="42"/>
        <end position="61"/>
    </location>
</feature>
<gene>
    <name evidence="2" type="ORF">C448_05823</name>
</gene>
<keyword evidence="1" id="KW-0472">Membrane</keyword>
<feature type="transmembrane region" description="Helical" evidence="1">
    <location>
        <begin position="12"/>
        <end position="30"/>
    </location>
</feature>
<protein>
    <submittedName>
        <fullName evidence="2">Uncharacterized protein</fullName>
    </submittedName>
</protein>
<sequence>MPPTRTTVAKGAAVSIGSFLLFGIVTGLLPNPLYVRMVPRTLFDYTFLILTSLFAGIYVAQQPTTDRSKDDRLAFGSTIAGFLAFGCPICNVFLLALFSNSMLMTYFDPYRPLLGAVSVALFAGLLYYRHQQDCESCGRVVESESST</sequence>